<proteinExistence type="predicted"/>
<dbReference type="AlphaFoldDB" id="A0A450WZK5"/>
<evidence type="ECO:0000313" key="2">
    <source>
        <dbReference type="EMBL" id="VFK22451.1"/>
    </source>
</evidence>
<sequence length="233" mass="26929">MLDLSAPGRKNSQNHAQRQRCVFDKILWMLVAAGFALVASGCATTNTTAIEEVLLKNLEMKEETGSLHYGDTYDPHTRYKILHEGEYEKITKWKRIGGKPYDCKIDKVEVKEPLERWDLRPTEPQFERVVVDEVPVCTPDRPNAYFCQKDKKILPRCAQDEEAEICLNDHPLKDKGKYEKECEGRLASGELVKGKCAIEPLHPFRRKFHHKLVKEAPRGNRTRIEERRNISIS</sequence>
<keyword evidence="1" id="KW-0472">Membrane</keyword>
<keyword evidence="1" id="KW-1133">Transmembrane helix</keyword>
<dbReference type="EMBL" id="CAADFK010000310">
    <property type="protein sequence ID" value="VFK22451.1"/>
    <property type="molecule type" value="Genomic_DNA"/>
</dbReference>
<organism evidence="2">
    <name type="scientific">Candidatus Kentrum sp. LPFa</name>
    <dbReference type="NCBI Taxonomy" id="2126335"/>
    <lineage>
        <taxon>Bacteria</taxon>
        <taxon>Pseudomonadati</taxon>
        <taxon>Pseudomonadota</taxon>
        <taxon>Gammaproteobacteria</taxon>
        <taxon>Candidatus Kentrum</taxon>
    </lineage>
</organism>
<keyword evidence="1" id="KW-0812">Transmembrane</keyword>
<feature type="transmembrane region" description="Helical" evidence="1">
    <location>
        <begin position="21"/>
        <end position="39"/>
    </location>
</feature>
<accession>A0A450WZK5</accession>
<protein>
    <submittedName>
        <fullName evidence="2">Uncharacterized protein</fullName>
    </submittedName>
</protein>
<evidence type="ECO:0000256" key="1">
    <source>
        <dbReference type="SAM" id="Phobius"/>
    </source>
</evidence>
<name>A0A450WZK5_9GAMM</name>
<gene>
    <name evidence="2" type="ORF">BECKLPF1236B_GA0070989_13102</name>
</gene>
<reference evidence="2" key="1">
    <citation type="submission" date="2019-02" db="EMBL/GenBank/DDBJ databases">
        <authorList>
            <person name="Gruber-Vodicka R. H."/>
            <person name="Seah K. B. B."/>
        </authorList>
    </citation>
    <scope>NUCLEOTIDE SEQUENCE</scope>
    <source>
        <strain evidence="2">BECK_S313</strain>
    </source>
</reference>